<dbReference type="GO" id="GO:0008831">
    <property type="term" value="F:dTDP-4-dehydrorhamnose reductase activity"/>
    <property type="evidence" value="ECO:0007669"/>
    <property type="project" value="UniProtKB-EC"/>
</dbReference>
<dbReference type="InterPro" id="IPR029903">
    <property type="entry name" value="RmlD-like-bd"/>
</dbReference>
<dbReference type="EMBL" id="JAAIVB010000012">
    <property type="protein sequence ID" value="NEX60302.1"/>
    <property type="molecule type" value="Genomic_DNA"/>
</dbReference>
<evidence type="ECO:0000256" key="2">
    <source>
        <dbReference type="ARBA" id="ARBA00010944"/>
    </source>
</evidence>
<dbReference type="Proteomes" id="UP000482155">
    <property type="component" value="Unassembled WGS sequence"/>
</dbReference>
<evidence type="ECO:0000256" key="5">
    <source>
        <dbReference type="ARBA" id="ARBA00048200"/>
    </source>
</evidence>
<dbReference type="InterPro" id="IPR001360">
    <property type="entry name" value="Glyco_hydro_1"/>
</dbReference>
<evidence type="ECO:0000256" key="3">
    <source>
        <dbReference type="ARBA" id="ARBA00012929"/>
    </source>
</evidence>
<protein>
    <recommendedName>
        <fullName evidence="4 6">dTDP-4-dehydrorhamnose reductase</fullName>
        <ecNumber evidence="3 6">1.1.1.133</ecNumber>
    </recommendedName>
</protein>
<comment type="cofactor">
    <cofactor evidence="6">
        <name>Mg(2+)</name>
        <dbReference type="ChEBI" id="CHEBI:18420"/>
    </cofactor>
    <text evidence="6">Binds 1 Mg(2+) ion per monomer.</text>
</comment>
<dbReference type="InterPro" id="IPR017853">
    <property type="entry name" value="GH"/>
</dbReference>
<comment type="caution">
    <text evidence="8">The sequence shown here is derived from an EMBL/GenBank/DDBJ whole genome shotgun (WGS) entry which is preliminary data.</text>
</comment>
<dbReference type="Pfam" id="PF00232">
    <property type="entry name" value="Glyco_hydro_1"/>
    <property type="match status" value="1"/>
</dbReference>
<evidence type="ECO:0000256" key="1">
    <source>
        <dbReference type="ARBA" id="ARBA00004781"/>
    </source>
</evidence>
<dbReference type="InterPro" id="IPR036291">
    <property type="entry name" value="NAD(P)-bd_dom_sf"/>
</dbReference>
<keyword evidence="9" id="KW-1185">Reference proteome</keyword>
<evidence type="ECO:0000256" key="4">
    <source>
        <dbReference type="ARBA" id="ARBA00017099"/>
    </source>
</evidence>
<dbReference type="InterPro" id="IPR005913">
    <property type="entry name" value="dTDP_dehydrorham_reduct"/>
</dbReference>
<dbReference type="Pfam" id="PF04321">
    <property type="entry name" value="RmlD_sub_bind"/>
    <property type="match status" value="1"/>
</dbReference>
<keyword evidence="6" id="KW-0521">NADP</keyword>
<reference evidence="8 9" key="1">
    <citation type="submission" date="2020-02" db="EMBL/GenBank/DDBJ databases">
        <authorList>
            <person name="Kim M.K."/>
        </authorList>
    </citation>
    <scope>NUCLEOTIDE SEQUENCE [LARGE SCALE GENOMIC DNA]</scope>
    <source>
        <strain evidence="8 9">17J57-3</strain>
    </source>
</reference>
<comment type="function">
    <text evidence="6">Catalyzes the reduction of dTDP-6-deoxy-L-lyxo-4-hexulose to yield dTDP-L-rhamnose.</text>
</comment>
<comment type="similarity">
    <text evidence="2 6">Belongs to the dTDP-4-dehydrorhamnose reductase family.</text>
</comment>
<dbReference type="GO" id="GO:0004553">
    <property type="term" value="F:hydrolase activity, hydrolyzing O-glycosyl compounds"/>
    <property type="evidence" value="ECO:0007669"/>
    <property type="project" value="InterPro"/>
</dbReference>
<dbReference type="PANTHER" id="PTHR10491">
    <property type="entry name" value="DTDP-4-DEHYDRORHAMNOSE REDUCTASE"/>
    <property type="match status" value="1"/>
</dbReference>
<name>A0A6B3SPH1_9BURK</name>
<evidence type="ECO:0000313" key="9">
    <source>
        <dbReference type="Proteomes" id="UP000482155"/>
    </source>
</evidence>
<organism evidence="8 9">
    <name type="scientific">Noviherbaspirillum galbum</name>
    <dbReference type="NCBI Taxonomy" id="2709383"/>
    <lineage>
        <taxon>Bacteria</taxon>
        <taxon>Pseudomonadati</taxon>
        <taxon>Pseudomonadota</taxon>
        <taxon>Betaproteobacteria</taxon>
        <taxon>Burkholderiales</taxon>
        <taxon>Oxalobacteraceae</taxon>
        <taxon>Noviherbaspirillum</taxon>
    </lineage>
</organism>
<feature type="domain" description="RmlD-like substrate binding" evidence="7">
    <location>
        <begin position="460"/>
        <end position="691"/>
    </location>
</feature>
<dbReference type="UniPathway" id="UPA00124"/>
<evidence type="ECO:0000259" key="7">
    <source>
        <dbReference type="Pfam" id="PF04321"/>
    </source>
</evidence>
<sequence length="739" mass="82749">MTTSQTHQAQANPKPPLELWGGIECTVVRLRNEYRDQVAETGHQDRIEDLDAIAEMGIKTLRYPVLWETISPDDPETCDWRWHDARLQRLRELGINPIAGLVHHGSGPRYTDLLDPEFPEKLARHAENVARRYPWLEMFTPVNEPLTTARFSGLYGHWYPHGRDTATMLRALFNECRGVKLAMAAIRRVIPGARLVQTDDMGKAFSIPDLQHEADYQNERRWLAFDLLVGRVGPQHGWYQSFLDAGVPETALQDLADEPCPPDIVGINHYLTSERFLDSDMDRYPSGFRCDDHPHYVDVQAVRVPLANGVTGPEARLREVWERYRLPIVVTEAHHGGARDDQLRWLTQIWQASLKLREEGADIRAVTIWSMFGCVDWNTLLLCKDGFYESGAFDARCTPPRLTALGKAAASLAKTGSFDHPVLDGIGWWQREDRYFFTPEPHHAASSAPSSPAIISHPRKLVITGATGTLGQAMSRICHFRGLAHDVLSRKDMDIADESSVEAALARHRPWAVINTAGYVRVAEASREQERCFRENAHGAEVLARACAHLGIPYITFSSDLVFDGSLGRAYVESDEPSPSCVYGSSKADAERRVMMAHPEALVVRTSAFFGPWDRYNFVHNVLRDLASGVKVEVRDDVLVSPTYVPDLAHCSLDLLMDHETGIWHLANQGLVSWYELAERAAHRAGMDTAALVKTHGGGRGITALSSERGLILPSLASALDRYMHENTMAWNADKRAAA</sequence>
<evidence type="ECO:0000256" key="6">
    <source>
        <dbReference type="RuleBase" id="RU364082"/>
    </source>
</evidence>
<comment type="pathway">
    <text evidence="1 6">Carbohydrate biosynthesis; dTDP-L-rhamnose biosynthesis.</text>
</comment>
<gene>
    <name evidence="8" type="ORF">G3574_04350</name>
</gene>
<keyword evidence="6" id="KW-0560">Oxidoreductase</keyword>
<dbReference type="GO" id="GO:0005975">
    <property type="term" value="P:carbohydrate metabolic process"/>
    <property type="evidence" value="ECO:0007669"/>
    <property type="project" value="InterPro"/>
</dbReference>
<dbReference type="Gene3D" id="3.90.25.10">
    <property type="entry name" value="UDP-galactose 4-epimerase, domain 1"/>
    <property type="match status" value="1"/>
</dbReference>
<dbReference type="AlphaFoldDB" id="A0A6B3SPH1"/>
<dbReference type="RefSeq" id="WP_163960798.1">
    <property type="nucleotide sequence ID" value="NZ_JAAIVB010000012.1"/>
</dbReference>
<comment type="catalytic activity">
    <reaction evidence="5 6">
        <text>dTDP-beta-L-rhamnose + NADP(+) = dTDP-4-dehydro-beta-L-rhamnose + NADPH + H(+)</text>
        <dbReference type="Rhea" id="RHEA:21796"/>
        <dbReference type="ChEBI" id="CHEBI:15378"/>
        <dbReference type="ChEBI" id="CHEBI:57510"/>
        <dbReference type="ChEBI" id="CHEBI:57783"/>
        <dbReference type="ChEBI" id="CHEBI:58349"/>
        <dbReference type="ChEBI" id="CHEBI:62830"/>
        <dbReference type="EC" id="1.1.1.133"/>
    </reaction>
</comment>
<dbReference type="CDD" id="cd05254">
    <property type="entry name" value="dTDP_HR_like_SDR_e"/>
    <property type="match status" value="1"/>
</dbReference>
<dbReference type="SUPFAM" id="SSF51735">
    <property type="entry name" value="NAD(P)-binding Rossmann-fold domains"/>
    <property type="match status" value="1"/>
</dbReference>
<dbReference type="SUPFAM" id="SSF51445">
    <property type="entry name" value="(Trans)glycosidases"/>
    <property type="match status" value="1"/>
</dbReference>
<dbReference type="Gene3D" id="3.20.20.80">
    <property type="entry name" value="Glycosidases"/>
    <property type="match status" value="1"/>
</dbReference>
<dbReference type="Gene3D" id="3.40.50.720">
    <property type="entry name" value="NAD(P)-binding Rossmann-like Domain"/>
    <property type="match status" value="1"/>
</dbReference>
<accession>A0A6B3SPH1</accession>
<dbReference type="PANTHER" id="PTHR10491:SF4">
    <property type="entry name" value="METHIONINE ADENOSYLTRANSFERASE 2 SUBUNIT BETA"/>
    <property type="match status" value="1"/>
</dbReference>
<evidence type="ECO:0000313" key="8">
    <source>
        <dbReference type="EMBL" id="NEX60302.1"/>
    </source>
</evidence>
<dbReference type="GO" id="GO:0019305">
    <property type="term" value="P:dTDP-rhamnose biosynthetic process"/>
    <property type="evidence" value="ECO:0007669"/>
    <property type="project" value="UniProtKB-UniPathway"/>
</dbReference>
<proteinExistence type="inferred from homology"/>
<dbReference type="EC" id="1.1.1.133" evidence="3 6"/>